<dbReference type="InterPro" id="IPR019196">
    <property type="entry name" value="ABC_transp_unknown"/>
</dbReference>
<feature type="compositionally biased region" description="Polar residues" evidence="1">
    <location>
        <begin position="364"/>
        <end position="373"/>
    </location>
</feature>
<evidence type="ECO:0000313" key="5">
    <source>
        <dbReference type="EMBL" id="WRP16689.1"/>
    </source>
</evidence>
<feature type="region of interest" description="Disordered" evidence="1">
    <location>
        <begin position="396"/>
        <end position="425"/>
    </location>
</feature>
<keyword evidence="2" id="KW-0472">Membrane</keyword>
<feature type="transmembrane region" description="Helical" evidence="2">
    <location>
        <begin position="31"/>
        <end position="54"/>
    </location>
</feature>
<dbReference type="Pfam" id="PF23357">
    <property type="entry name" value="DUF7088"/>
    <property type="match status" value="1"/>
</dbReference>
<accession>A0ABZ1BV72</accession>
<dbReference type="Pfam" id="PF09822">
    <property type="entry name" value="ABC_transp_aux"/>
    <property type="match status" value="1"/>
</dbReference>
<dbReference type="RefSeq" id="WP_324715961.1">
    <property type="nucleotide sequence ID" value="NZ_CP141615.1"/>
</dbReference>
<feature type="region of interest" description="Disordered" evidence="1">
    <location>
        <begin position="334"/>
        <end position="353"/>
    </location>
</feature>
<feature type="compositionally biased region" description="Low complexity" evidence="1">
    <location>
        <begin position="334"/>
        <end position="351"/>
    </location>
</feature>
<reference evidence="5 6" key="1">
    <citation type="journal article" date="2024" name="Front. Microbiol.">
        <title>Novel thermophilic genera Geochorda gen. nov. and Carboxydochorda gen. nov. from the deep terrestrial subsurface reveal the ecophysiological diversity in the class Limnochordia.</title>
        <authorList>
            <person name="Karnachuk O.V."/>
            <person name="Lukina A.P."/>
            <person name="Avakyan M.R."/>
            <person name="Kadnikov V.V."/>
            <person name="Begmatov S."/>
            <person name="Beletsky A.V."/>
            <person name="Vlasova K.G."/>
            <person name="Novikov A.A."/>
            <person name="Shcherbakova V.A."/>
            <person name="Mardanov A.V."/>
            <person name="Ravin N.V."/>
        </authorList>
    </citation>
    <scope>NUCLEOTIDE SEQUENCE [LARGE SCALE GENOMIC DNA]</scope>
    <source>
        <strain evidence="5 6">L945</strain>
    </source>
</reference>
<evidence type="ECO:0000256" key="2">
    <source>
        <dbReference type="SAM" id="Phobius"/>
    </source>
</evidence>
<proteinExistence type="predicted"/>
<keyword evidence="2" id="KW-0812">Transmembrane</keyword>
<dbReference type="InterPro" id="IPR055396">
    <property type="entry name" value="DUF7088"/>
</dbReference>
<evidence type="ECO:0000256" key="1">
    <source>
        <dbReference type="SAM" id="MobiDB-lite"/>
    </source>
</evidence>
<feature type="domain" description="DUF7088" evidence="4">
    <location>
        <begin position="60"/>
        <end position="147"/>
    </location>
</feature>
<keyword evidence="2" id="KW-1133">Transmembrane helix</keyword>
<feature type="transmembrane region" description="Helical" evidence="2">
    <location>
        <begin position="488"/>
        <end position="509"/>
    </location>
</feature>
<evidence type="ECO:0000259" key="3">
    <source>
        <dbReference type="Pfam" id="PF09822"/>
    </source>
</evidence>
<dbReference type="InterPro" id="IPR029062">
    <property type="entry name" value="Class_I_gatase-like"/>
</dbReference>
<dbReference type="Gene3D" id="3.40.30.10">
    <property type="entry name" value="Glutaredoxin"/>
    <property type="match status" value="1"/>
</dbReference>
<feature type="domain" description="ABC-type uncharacterised transport system" evidence="3">
    <location>
        <begin position="183"/>
        <end position="292"/>
    </location>
</feature>
<sequence>MEETAQQPKPLSDARPVRAGRAFRMARGLNAALFTLFVVGAVVLVNVVAARFSLRADLSADKRFQLAPQTKEALARLTDPVDIYAFVVEGSSDADRLTDLLREYRLQSSRVKVHIVDPEKEPSTAQAYGVRATGTVVVKMGNNQRKVEFYNLFTPSPDGGMEFRGEQAITRAILELSGYGGTTVYFLEGHGEGSPLDDFSELRSYLEGEGYTVKTLNLALENKVPDDARVVVIGGPRSDLVAQERQLLEQYLTRGGRLAVWLDPLPPGRSLPEIGKLLATLHVSIVPGVVVDPGRALFGDALSPVPELRWHDITSPLIQADAGVVLPGTVAVKPAAGQSSPASTAAPGGSPEVVPLLVTTDRSWAESTPTGQQWRRDPGDVPGPLDVAVAVQREEKVAPASAKAPSAAATASAATPSPEAESTTTQPVAVVVGSSHFARNASFSFQGNRDFAANVVTWLAGQKELVTIRPSTTPTPRVLMTERQAVSIFYGTTLGLPLAVLAAGIAVWWRRRGL</sequence>
<dbReference type="Proteomes" id="UP001332192">
    <property type="component" value="Chromosome"/>
</dbReference>
<evidence type="ECO:0000313" key="6">
    <source>
        <dbReference type="Proteomes" id="UP001332192"/>
    </source>
</evidence>
<dbReference type="SUPFAM" id="SSF52317">
    <property type="entry name" value="Class I glutamine amidotransferase-like"/>
    <property type="match status" value="1"/>
</dbReference>
<protein>
    <submittedName>
        <fullName evidence="5">GldG family protein</fullName>
    </submittedName>
</protein>
<evidence type="ECO:0000259" key="4">
    <source>
        <dbReference type="Pfam" id="PF23357"/>
    </source>
</evidence>
<organism evidence="5 6">
    <name type="scientific">Carboxydichorda subterranea</name>
    <dbReference type="NCBI Taxonomy" id="3109565"/>
    <lineage>
        <taxon>Bacteria</taxon>
        <taxon>Bacillati</taxon>
        <taxon>Bacillota</taxon>
        <taxon>Limnochordia</taxon>
        <taxon>Limnochordales</taxon>
        <taxon>Geochordaceae</taxon>
        <taxon>Carboxydichorda</taxon>
    </lineage>
</organism>
<name>A0ABZ1BV72_9FIRM</name>
<dbReference type="EMBL" id="CP141615">
    <property type="protein sequence ID" value="WRP16689.1"/>
    <property type="molecule type" value="Genomic_DNA"/>
</dbReference>
<feature type="region of interest" description="Disordered" evidence="1">
    <location>
        <begin position="364"/>
        <end position="383"/>
    </location>
</feature>
<gene>
    <name evidence="5" type="ORF">U7230_11385</name>
</gene>
<feature type="compositionally biased region" description="Low complexity" evidence="1">
    <location>
        <begin position="398"/>
        <end position="425"/>
    </location>
</feature>
<keyword evidence="6" id="KW-1185">Reference proteome</keyword>